<name>A0ABP7HB14_9FLAO</name>
<sequence>MAYAEYTRNNKSLIKRFSHQKRFDVTIKLIDLKANQSLLDFGTGDGYLLKCLNDAHKNVKLYGYDPLDFMFEELKTTIKENNLKNISITSNLSTLNSLEFDIVSCQEVLEHFSIKNQKKHLQELKKRTKDSGKIVISVPLEIGFSGLTKNIIRFCIGQNKEDATLKNIFKSFLGLKIPRQEEGYIGTHIGFNHKNLEALFDDAGLKVIKKEYSPFKFLYGFMNSQVFYVLKKQNIN</sequence>
<comment type="caution">
    <text evidence="1">The sequence shown here is derived from an EMBL/GenBank/DDBJ whole genome shotgun (WGS) entry which is preliminary data.</text>
</comment>
<reference evidence="2" key="1">
    <citation type="journal article" date="2019" name="Int. J. Syst. Evol. Microbiol.">
        <title>The Global Catalogue of Microorganisms (GCM) 10K type strain sequencing project: providing services to taxonomists for standard genome sequencing and annotation.</title>
        <authorList>
            <consortium name="The Broad Institute Genomics Platform"/>
            <consortium name="The Broad Institute Genome Sequencing Center for Infectious Disease"/>
            <person name="Wu L."/>
            <person name="Ma J."/>
        </authorList>
    </citation>
    <scope>NUCLEOTIDE SEQUENCE [LARGE SCALE GENOMIC DNA]</scope>
    <source>
        <strain evidence="2">JCM 17525</strain>
    </source>
</reference>
<accession>A0ABP7HB14</accession>
<dbReference type="Pfam" id="PF13489">
    <property type="entry name" value="Methyltransf_23"/>
    <property type="match status" value="1"/>
</dbReference>
<dbReference type="SUPFAM" id="SSF53335">
    <property type="entry name" value="S-adenosyl-L-methionine-dependent methyltransferases"/>
    <property type="match status" value="1"/>
</dbReference>
<organism evidence="1 2">
    <name type="scientific">Corallibacter vietnamensis</name>
    <dbReference type="NCBI Taxonomy" id="904130"/>
    <lineage>
        <taxon>Bacteria</taxon>
        <taxon>Pseudomonadati</taxon>
        <taxon>Bacteroidota</taxon>
        <taxon>Flavobacteriia</taxon>
        <taxon>Flavobacteriales</taxon>
        <taxon>Flavobacteriaceae</taxon>
        <taxon>Corallibacter</taxon>
    </lineage>
</organism>
<dbReference type="RefSeq" id="WP_344730067.1">
    <property type="nucleotide sequence ID" value="NZ_BAABBI010000002.1"/>
</dbReference>
<keyword evidence="2" id="KW-1185">Reference proteome</keyword>
<dbReference type="EMBL" id="BAABBI010000002">
    <property type="protein sequence ID" value="GAA3787552.1"/>
    <property type="molecule type" value="Genomic_DNA"/>
</dbReference>
<gene>
    <name evidence="1" type="ORF">GCM10022271_20070</name>
</gene>
<evidence type="ECO:0000313" key="2">
    <source>
        <dbReference type="Proteomes" id="UP001501456"/>
    </source>
</evidence>
<evidence type="ECO:0000313" key="1">
    <source>
        <dbReference type="EMBL" id="GAA3787552.1"/>
    </source>
</evidence>
<dbReference type="InterPro" id="IPR029063">
    <property type="entry name" value="SAM-dependent_MTases_sf"/>
</dbReference>
<protein>
    <recommendedName>
        <fullName evidence="3">Methyltransferase domain-containing protein</fullName>
    </recommendedName>
</protein>
<proteinExistence type="predicted"/>
<dbReference type="Proteomes" id="UP001501456">
    <property type="component" value="Unassembled WGS sequence"/>
</dbReference>
<evidence type="ECO:0008006" key="3">
    <source>
        <dbReference type="Google" id="ProtNLM"/>
    </source>
</evidence>
<dbReference type="Gene3D" id="3.40.50.150">
    <property type="entry name" value="Vaccinia Virus protein VP39"/>
    <property type="match status" value="1"/>
</dbReference>